<dbReference type="EMBL" id="BSPW01000073">
    <property type="protein sequence ID" value="GLT19360.1"/>
    <property type="molecule type" value="Genomic_DNA"/>
</dbReference>
<comment type="subcellular location">
    <subcellularLocation>
        <location evidence="2">Cell inner membrane</location>
        <topology evidence="2">Single-pass membrane protein</topology>
        <orientation evidence="2">Periplasmic side</orientation>
    </subcellularLocation>
</comment>
<evidence type="ECO:0000256" key="5">
    <source>
        <dbReference type="ARBA" id="ARBA00022475"/>
    </source>
</evidence>
<evidence type="ECO:0000256" key="11">
    <source>
        <dbReference type="ARBA" id="ARBA00023136"/>
    </source>
</evidence>
<sequence length="284" mass="32930">MKVATLNSLGILSILAGVAYFQSDFQVQPPQTVQSPSQADTQVDTSSARDLLDYTLTSIGEQDLTQIRERLFSASHHEKDLTIDEDLFETFILYKTALAELEPNGFQTLNLLALEQINQQILDLQNQYFTPQQITLLFDEENRLRQLAIDKMDINTRDLDPDSKAQLLQETLASQPDYIQRAERDNLLMAQLNQSLKQDQQNKYLTRVNLVGEEGAHRLEQLDQQREIFNQSLENYLQKRQDILSSPSLSDDLKHDQIAELRQQSFDTKQWRRVEALERIYDQQ</sequence>
<dbReference type="InterPro" id="IPR004961">
    <property type="entry name" value="Lipase_chaperone"/>
</dbReference>
<keyword evidence="11" id="KW-0472">Membrane</keyword>
<evidence type="ECO:0000256" key="1">
    <source>
        <dbReference type="ARBA" id="ARBA00003280"/>
    </source>
</evidence>
<keyword evidence="10" id="KW-0443">Lipid metabolism</keyword>
<comment type="caution">
    <text evidence="16">The sequence shown here is derived from an EMBL/GenBank/DDBJ whole genome shotgun (WGS) entry which is preliminary data.</text>
</comment>
<evidence type="ECO:0000256" key="10">
    <source>
        <dbReference type="ARBA" id="ARBA00023098"/>
    </source>
</evidence>
<evidence type="ECO:0000256" key="7">
    <source>
        <dbReference type="ARBA" id="ARBA00022692"/>
    </source>
</evidence>
<dbReference type="RefSeq" id="WP_284193216.1">
    <property type="nucleotide sequence ID" value="NZ_BSPW01000073.1"/>
</dbReference>
<dbReference type="Proteomes" id="UP001157138">
    <property type="component" value="Unassembled WGS sequence"/>
</dbReference>
<keyword evidence="7" id="KW-0812">Transmembrane</keyword>
<keyword evidence="12" id="KW-0143">Chaperone</keyword>
<evidence type="ECO:0000256" key="6">
    <source>
        <dbReference type="ARBA" id="ARBA00022519"/>
    </source>
</evidence>
<keyword evidence="5" id="KW-1003">Cell membrane</keyword>
<organism evidence="16 17">
    <name type="scientific">Vibrio zhanjiangensis</name>
    <dbReference type="NCBI Taxonomy" id="1046128"/>
    <lineage>
        <taxon>Bacteria</taxon>
        <taxon>Pseudomonadati</taxon>
        <taxon>Pseudomonadota</taxon>
        <taxon>Gammaproteobacteria</taxon>
        <taxon>Vibrionales</taxon>
        <taxon>Vibrionaceae</taxon>
        <taxon>Vibrio</taxon>
    </lineage>
</organism>
<reference evidence="17" key="1">
    <citation type="journal article" date="2019" name="Int. J. Syst. Evol. Microbiol.">
        <title>The Global Catalogue of Microorganisms (GCM) 10K type strain sequencing project: providing services to taxonomists for standard genome sequencing and annotation.</title>
        <authorList>
            <consortium name="The Broad Institute Genomics Platform"/>
            <consortium name="The Broad Institute Genome Sequencing Center for Infectious Disease"/>
            <person name="Wu L."/>
            <person name="Ma J."/>
        </authorList>
    </citation>
    <scope>NUCLEOTIDE SEQUENCE [LARGE SCALE GENOMIC DNA]</scope>
    <source>
        <strain evidence="17">NBRC 108723</strain>
    </source>
</reference>
<evidence type="ECO:0000256" key="14">
    <source>
        <dbReference type="ARBA" id="ARBA00031542"/>
    </source>
</evidence>
<name>A0ABQ6F1N4_9VIBR</name>
<accession>A0ABQ6F1N4</accession>
<keyword evidence="9" id="KW-1133">Transmembrane helix</keyword>
<evidence type="ECO:0000313" key="16">
    <source>
        <dbReference type="EMBL" id="GLT19360.1"/>
    </source>
</evidence>
<protein>
    <recommendedName>
        <fullName evidence="4">Lipase chaperone</fullName>
    </recommendedName>
    <alternativeName>
        <fullName evidence="15">Lipase foldase</fullName>
    </alternativeName>
    <alternativeName>
        <fullName evidence="13">Lipase helper protein</fullName>
    </alternativeName>
    <alternativeName>
        <fullName evidence="14">Lipase modulator</fullName>
    </alternativeName>
</protein>
<comment type="similarity">
    <text evidence="3">Belongs to the lipase chaperone family.</text>
</comment>
<evidence type="ECO:0000256" key="2">
    <source>
        <dbReference type="ARBA" id="ARBA00004383"/>
    </source>
</evidence>
<dbReference type="SUPFAM" id="SSF158855">
    <property type="entry name" value="Lipase chaperone-like"/>
    <property type="match status" value="1"/>
</dbReference>
<gene>
    <name evidence="16" type="ORF">GCM10007938_31420</name>
</gene>
<evidence type="ECO:0000256" key="3">
    <source>
        <dbReference type="ARBA" id="ARBA00010358"/>
    </source>
</evidence>
<comment type="function">
    <text evidence="1">May be involved in the folding of the extracellular lipase during its passage through the periplasm.</text>
</comment>
<dbReference type="Pfam" id="PF03280">
    <property type="entry name" value="Lipase_chap"/>
    <property type="match status" value="1"/>
</dbReference>
<evidence type="ECO:0000256" key="15">
    <source>
        <dbReference type="ARBA" id="ARBA00033028"/>
    </source>
</evidence>
<evidence type="ECO:0000256" key="13">
    <source>
        <dbReference type="ARBA" id="ARBA00030948"/>
    </source>
</evidence>
<evidence type="ECO:0000313" key="17">
    <source>
        <dbReference type="Proteomes" id="UP001157138"/>
    </source>
</evidence>
<evidence type="ECO:0000256" key="12">
    <source>
        <dbReference type="ARBA" id="ARBA00023186"/>
    </source>
</evidence>
<evidence type="ECO:0000256" key="8">
    <source>
        <dbReference type="ARBA" id="ARBA00022963"/>
    </source>
</evidence>
<keyword evidence="8" id="KW-0442">Lipid degradation</keyword>
<evidence type="ECO:0000256" key="9">
    <source>
        <dbReference type="ARBA" id="ARBA00022989"/>
    </source>
</evidence>
<keyword evidence="6" id="KW-0997">Cell inner membrane</keyword>
<proteinExistence type="inferred from homology"/>
<evidence type="ECO:0000256" key="4">
    <source>
        <dbReference type="ARBA" id="ARBA00019692"/>
    </source>
</evidence>
<keyword evidence="17" id="KW-1185">Reference proteome</keyword>